<dbReference type="AlphaFoldDB" id="A0A9W9LJI9"/>
<keyword evidence="1" id="KW-0805">Transcription regulation</keyword>
<reference evidence="7" key="2">
    <citation type="journal article" date="2023" name="IMA Fungus">
        <title>Comparative genomic study of the Penicillium genus elucidates a diverse pangenome and 15 lateral gene transfer events.</title>
        <authorList>
            <person name="Petersen C."/>
            <person name="Sorensen T."/>
            <person name="Nielsen M.R."/>
            <person name="Sondergaard T.E."/>
            <person name="Sorensen J.L."/>
            <person name="Fitzpatrick D.A."/>
            <person name="Frisvad J.C."/>
            <person name="Nielsen K.L."/>
        </authorList>
    </citation>
    <scope>NUCLEOTIDE SEQUENCE</scope>
    <source>
        <strain evidence="7">IBT 26290</strain>
    </source>
</reference>
<dbReference type="PANTHER" id="PTHR37017">
    <property type="entry name" value="AB HYDROLASE-1 DOMAIN-CONTAINING PROTEIN-RELATED"/>
    <property type="match status" value="1"/>
</dbReference>
<feature type="region of interest" description="Disordered" evidence="5">
    <location>
        <begin position="519"/>
        <end position="547"/>
    </location>
</feature>
<evidence type="ECO:0000256" key="3">
    <source>
        <dbReference type="ARBA" id="ARBA00023163"/>
    </source>
</evidence>
<dbReference type="GO" id="GO:0017000">
    <property type="term" value="P:antibiotic biosynthetic process"/>
    <property type="evidence" value="ECO:0007669"/>
    <property type="project" value="UniProtKB-ARBA"/>
</dbReference>
<dbReference type="OrthoDB" id="408373at2759"/>
<dbReference type="InterPro" id="IPR029058">
    <property type="entry name" value="AB_hydrolase_fold"/>
</dbReference>
<evidence type="ECO:0000256" key="4">
    <source>
        <dbReference type="ARBA" id="ARBA00023242"/>
    </source>
</evidence>
<feature type="compositionally biased region" description="Basic residues" evidence="5">
    <location>
        <begin position="321"/>
        <end position="330"/>
    </location>
</feature>
<dbReference type="GO" id="GO:0008270">
    <property type="term" value="F:zinc ion binding"/>
    <property type="evidence" value="ECO:0007669"/>
    <property type="project" value="InterPro"/>
</dbReference>
<evidence type="ECO:0000313" key="7">
    <source>
        <dbReference type="EMBL" id="KAJ5160070.1"/>
    </source>
</evidence>
<keyword evidence="2" id="KW-0238">DNA-binding</keyword>
<accession>A0A9W9LJI9</accession>
<dbReference type="PROSITE" id="PS50048">
    <property type="entry name" value="ZN2_CY6_FUNGAL_2"/>
    <property type="match status" value="1"/>
</dbReference>
<evidence type="ECO:0000259" key="6">
    <source>
        <dbReference type="PROSITE" id="PS50048"/>
    </source>
</evidence>
<dbReference type="Pfam" id="PF12697">
    <property type="entry name" value="Abhydrolase_6"/>
    <property type="match status" value="1"/>
</dbReference>
<evidence type="ECO:0000256" key="1">
    <source>
        <dbReference type="ARBA" id="ARBA00023015"/>
    </source>
</evidence>
<dbReference type="EMBL" id="JAPQKN010000004">
    <property type="protein sequence ID" value="KAJ5160070.1"/>
    <property type="molecule type" value="Genomic_DNA"/>
</dbReference>
<dbReference type="GO" id="GO:0003677">
    <property type="term" value="F:DNA binding"/>
    <property type="evidence" value="ECO:0007669"/>
    <property type="project" value="UniProtKB-KW"/>
</dbReference>
<dbReference type="SUPFAM" id="SSF53474">
    <property type="entry name" value="alpha/beta-Hydrolases"/>
    <property type="match status" value="1"/>
</dbReference>
<dbReference type="GeneID" id="81428375"/>
<keyword evidence="3" id="KW-0804">Transcription</keyword>
<dbReference type="Gene3D" id="3.40.50.1820">
    <property type="entry name" value="alpha/beta hydrolase"/>
    <property type="match status" value="1"/>
</dbReference>
<evidence type="ECO:0000256" key="2">
    <source>
        <dbReference type="ARBA" id="ARBA00023125"/>
    </source>
</evidence>
<keyword evidence="4" id="KW-0539">Nucleus</keyword>
<keyword evidence="8" id="KW-1185">Reference proteome</keyword>
<dbReference type="Gene3D" id="4.10.240.10">
    <property type="entry name" value="Zn(2)-C6 fungal-type DNA-binding domain"/>
    <property type="match status" value="1"/>
</dbReference>
<dbReference type="InterPro" id="IPR052897">
    <property type="entry name" value="Sec-Metab_Biosynth_Hydrolase"/>
</dbReference>
<organism evidence="7 8">
    <name type="scientific">Penicillium canariense</name>
    <dbReference type="NCBI Taxonomy" id="189055"/>
    <lineage>
        <taxon>Eukaryota</taxon>
        <taxon>Fungi</taxon>
        <taxon>Dikarya</taxon>
        <taxon>Ascomycota</taxon>
        <taxon>Pezizomycotina</taxon>
        <taxon>Eurotiomycetes</taxon>
        <taxon>Eurotiomycetidae</taxon>
        <taxon>Eurotiales</taxon>
        <taxon>Aspergillaceae</taxon>
        <taxon>Penicillium</taxon>
    </lineage>
</organism>
<feature type="compositionally biased region" description="Polar residues" evidence="5">
    <location>
        <begin position="519"/>
        <end position="530"/>
    </location>
</feature>
<dbReference type="InterPro" id="IPR000073">
    <property type="entry name" value="AB_hydrolase_1"/>
</dbReference>
<dbReference type="InterPro" id="IPR036864">
    <property type="entry name" value="Zn2-C6_fun-type_DNA-bd_sf"/>
</dbReference>
<dbReference type="InterPro" id="IPR001138">
    <property type="entry name" value="Zn2Cys6_DnaBD"/>
</dbReference>
<comment type="caution">
    <text evidence="7">The sequence shown here is derived from an EMBL/GenBank/DDBJ whole genome shotgun (WGS) entry which is preliminary data.</text>
</comment>
<dbReference type="GO" id="GO:0072330">
    <property type="term" value="P:monocarboxylic acid biosynthetic process"/>
    <property type="evidence" value="ECO:0007669"/>
    <property type="project" value="UniProtKB-ARBA"/>
</dbReference>
<dbReference type="GO" id="GO:0000981">
    <property type="term" value="F:DNA-binding transcription factor activity, RNA polymerase II-specific"/>
    <property type="evidence" value="ECO:0007669"/>
    <property type="project" value="InterPro"/>
</dbReference>
<dbReference type="PANTHER" id="PTHR37017:SF11">
    <property type="entry name" value="ESTERASE_LIPASE_THIOESTERASE DOMAIN-CONTAINING PROTEIN"/>
    <property type="match status" value="1"/>
</dbReference>
<name>A0A9W9LJI9_9EURO</name>
<evidence type="ECO:0000256" key="5">
    <source>
        <dbReference type="SAM" id="MobiDB-lite"/>
    </source>
</evidence>
<feature type="region of interest" description="Disordered" evidence="5">
    <location>
        <begin position="319"/>
        <end position="361"/>
    </location>
</feature>
<reference evidence="7" key="1">
    <citation type="submission" date="2022-11" db="EMBL/GenBank/DDBJ databases">
        <authorList>
            <person name="Petersen C."/>
        </authorList>
    </citation>
    <scope>NUCLEOTIDE SEQUENCE</scope>
    <source>
        <strain evidence="7">IBT 26290</strain>
    </source>
</reference>
<dbReference type="CDD" id="cd00067">
    <property type="entry name" value="GAL4"/>
    <property type="match status" value="1"/>
</dbReference>
<dbReference type="SMART" id="SM00066">
    <property type="entry name" value="GAL4"/>
    <property type="match status" value="1"/>
</dbReference>
<gene>
    <name evidence="7" type="ORF">N7482_007074</name>
</gene>
<sequence>MPKPAFVIVPGAWHRPQHYRKLINGLANFNYEAVGVTMPSVDSSPPHPSWDQDAQAVRRVIMKYLNAGTDVITVAHSFGGVAMSEAVKGLGKQDREREGHKGSVRRLVYMCAMALPKGQTHVGQLVPVTPEEEEIERKRQELAAKYGGMKFTEDGAMVLEGEIVQDILYSRCDPKDAQEALSMLGSFPAGPLTVPATYSAFKEIPSTYIVCKNDNALPACVQRRMIAQGEGAFDVEECDEGHSPFLSNPSLIVDHATVEVASTPAKPPRRQNTSCDPCRRSKRRCFFSHRDEGDDSASCTHCQRLGHACTFDFATSQLNSRPKKRQRRKQQGPSHLPGYPQPNIVDKASETPVNCPRDSCQNGSTYDQEDFSSWLNLDVGQYFDDISRSFATDTYSPTTSLAPAHLDLSATSEPRRYEREALVPSRSHPAQSALTLVAGQLLGSTLRSPVYLLTSRLNATIIDERLARIYETIVTGSASRFLDYDSNLYATGYRYQIENSSPEESQESSPARIATILNENSIGFPTSSPQPMEPLSSCHSSNERTDT</sequence>
<dbReference type="SUPFAM" id="SSF57701">
    <property type="entry name" value="Zn2/Cys6 DNA-binding domain"/>
    <property type="match status" value="1"/>
</dbReference>
<protein>
    <recommendedName>
        <fullName evidence="6">Zn(2)-C6 fungal-type domain-containing protein</fullName>
    </recommendedName>
</protein>
<evidence type="ECO:0000313" key="8">
    <source>
        <dbReference type="Proteomes" id="UP001149163"/>
    </source>
</evidence>
<proteinExistence type="predicted"/>
<dbReference type="RefSeq" id="XP_056541628.1">
    <property type="nucleotide sequence ID" value="XM_056689199.1"/>
</dbReference>
<dbReference type="Proteomes" id="UP001149163">
    <property type="component" value="Unassembled WGS sequence"/>
</dbReference>
<feature type="domain" description="Zn(2)-C6 fungal-type" evidence="6">
    <location>
        <begin position="274"/>
        <end position="311"/>
    </location>
</feature>